<keyword evidence="1" id="KW-1015">Disulfide bond</keyword>
<feature type="compositionally biased region" description="Polar residues" evidence="2">
    <location>
        <begin position="339"/>
        <end position="360"/>
    </location>
</feature>
<dbReference type="SUPFAM" id="SSF56436">
    <property type="entry name" value="C-type lectin-like"/>
    <property type="match status" value="1"/>
</dbReference>
<evidence type="ECO:0000259" key="4">
    <source>
        <dbReference type="PROSITE" id="PS50963"/>
    </source>
</evidence>
<feature type="region of interest" description="Disordered" evidence="2">
    <location>
        <begin position="638"/>
        <end position="690"/>
    </location>
</feature>
<dbReference type="Gene3D" id="3.10.100.10">
    <property type="entry name" value="Mannose-Binding Protein A, subunit A"/>
    <property type="match status" value="1"/>
</dbReference>
<feature type="transmembrane region" description="Helical" evidence="3">
    <location>
        <begin position="65"/>
        <end position="84"/>
    </location>
</feature>
<dbReference type="PROSITE" id="PS50963">
    <property type="entry name" value="LINK_2"/>
    <property type="match status" value="1"/>
</dbReference>
<dbReference type="InterPro" id="IPR016186">
    <property type="entry name" value="C-type_lectin-like/link_sf"/>
</dbReference>
<feature type="compositionally biased region" description="Polar residues" evidence="2">
    <location>
        <begin position="540"/>
        <end position="569"/>
    </location>
</feature>
<feature type="transmembrane region" description="Helical" evidence="3">
    <location>
        <begin position="109"/>
        <end position="127"/>
    </location>
</feature>
<feature type="transmembrane region" description="Helical" evidence="3">
    <location>
        <begin position="139"/>
        <end position="160"/>
    </location>
</feature>
<evidence type="ECO:0000313" key="5">
    <source>
        <dbReference type="EMBL" id="QHS86400.1"/>
    </source>
</evidence>
<sequence length="690" mass="77158">MGSSDDDNNLTSDLTKLYNMVFNKSTLLLIMWFLALHFVCYRLLKVFYSENLDTLDYQTKLSRMLDIAVFSFLLLFLTASYYSVPDTDKEIMLENLADSFKTYANDNDSIYKTVVFLLFFYCAIYLFRIPMNSETKPAFVAWTEFGAWTLFLIIVFVKFFNDVFGFSMIDIIYSYFDWSSLPETTDVNNSIKVTTANVEEDEEDCEDEEEPPSYLSKVLSYVTPAPKNKPPSITKKPSSKPTTFSSVLTKFVTTLASGSSVTSNTTPVKVPTTTLSSNISKNTSTTNSLRDPVITTTLSSNISTNTSTTNGLRDPAITTTLSSNISTNTSTTNGLRDPATTTTKSSGVTMDSSTTTTNQSGFRNIKESFNTMAPSSNNTNTQKQEVFNVSGNFTYDDAQVVCAAYGASLADYDQIEETYNNGGEWCNYGWSAGQYAYFPTQKTTWDKLKQSSDPKIQQSCGRQGINGGYVSDKTKQLGINCYGHKPAPLDKDYELRQQQQSIINAKTKEDIELESKIQYWKQQIDGGTISVNHYNQTVWSNFDTSPPPGQTTLPNQDTTLPNQDATFGSEQNDYEQNDYEQNNYEQNNYEQNNYEQNNYEQSDNVDIGTVQYNNIPTTLRSIVNQLTTLPALINSDQTTKGTVQTTKGPEQTTKGPVQTTKGPVQTTKGPVQTTIGPPKMNNPNFNPNKK</sequence>
<dbReference type="InterPro" id="IPR000538">
    <property type="entry name" value="Link_dom"/>
</dbReference>
<keyword evidence="3" id="KW-0472">Membrane</keyword>
<feature type="compositionally biased region" description="Low complexity" evidence="2">
    <location>
        <begin position="677"/>
        <end position="690"/>
    </location>
</feature>
<keyword evidence="3" id="KW-1133">Transmembrane helix</keyword>
<proteinExistence type="predicted"/>
<feature type="compositionally biased region" description="Polar residues" evidence="2">
    <location>
        <begin position="649"/>
        <end position="675"/>
    </location>
</feature>
<feature type="region of interest" description="Disordered" evidence="2">
    <location>
        <begin position="323"/>
        <end position="360"/>
    </location>
</feature>
<feature type="region of interest" description="Disordered" evidence="2">
    <location>
        <begin position="540"/>
        <end position="570"/>
    </location>
</feature>
<feature type="domain" description="Link" evidence="4">
    <location>
        <begin position="380"/>
        <end position="483"/>
    </location>
</feature>
<reference evidence="5" key="1">
    <citation type="journal article" date="2020" name="Nature">
        <title>Giant virus diversity and host interactions through global metagenomics.</title>
        <authorList>
            <person name="Schulz F."/>
            <person name="Roux S."/>
            <person name="Paez-Espino D."/>
            <person name="Jungbluth S."/>
            <person name="Walsh D.A."/>
            <person name="Denef V.J."/>
            <person name="McMahon K.D."/>
            <person name="Konstantinidis K.T."/>
            <person name="Eloe-Fadrosh E.A."/>
            <person name="Kyrpides N.C."/>
            <person name="Woyke T."/>
        </authorList>
    </citation>
    <scope>NUCLEOTIDE SEQUENCE</scope>
    <source>
        <strain evidence="5">GVMAG-M-3300009187-29</strain>
    </source>
</reference>
<name>A0A6C0B2Y0_9ZZZZ</name>
<dbReference type="InterPro" id="IPR016187">
    <property type="entry name" value="CTDL_fold"/>
</dbReference>
<dbReference type="Pfam" id="PF00193">
    <property type="entry name" value="Xlink"/>
    <property type="match status" value="1"/>
</dbReference>
<accession>A0A6C0B2Y0</accession>
<dbReference type="GO" id="GO:0007155">
    <property type="term" value="P:cell adhesion"/>
    <property type="evidence" value="ECO:0007669"/>
    <property type="project" value="InterPro"/>
</dbReference>
<evidence type="ECO:0000256" key="2">
    <source>
        <dbReference type="SAM" id="MobiDB-lite"/>
    </source>
</evidence>
<evidence type="ECO:0000256" key="1">
    <source>
        <dbReference type="ARBA" id="ARBA00023157"/>
    </source>
</evidence>
<evidence type="ECO:0000256" key="3">
    <source>
        <dbReference type="SAM" id="Phobius"/>
    </source>
</evidence>
<dbReference type="AlphaFoldDB" id="A0A6C0B2Y0"/>
<dbReference type="EMBL" id="MN739054">
    <property type="protein sequence ID" value="QHS86400.1"/>
    <property type="molecule type" value="Genomic_DNA"/>
</dbReference>
<feature type="compositionally biased region" description="Low complexity" evidence="2">
    <location>
        <begin position="323"/>
        <end position="333"/>
    </location>
</feature>
<feature type="transmembrane region" description="Helical" evidence="3">
    <location>
        <begin position="26"/>
        <end position="44"/>
    </location>
</feature>
<protein>
    <recommendedName>
        <fullName evidence="4">Link domain-containing protein</fullName>
    </recommendedName>
</protein>
<feature type="compositionally biased region" description="Low complexity" evidence="2">
    <location>
        <begin position="638"/>
        <end position="648"/>
    </location>
</feature>
<dbReference type="SMART" id="SM00445">
    <property type="entry name" value="LINK"/>
    <property type="match status" value="1"/>
</dbReference>
<organism evidence="5">
    <name type="scientific">viral metagenome</name>
    <dbReference type="NCBI Taxonomy" id="1070528"/>
    <lineage>
        <taxon>unclassified sequences</taxon>
        <taxon>metagenomes</taxon>
        <taxon>organismal metagenomes</taxon>
    </lineage>
</organism>
<dbReference type="GO" id="GO:0005540">
    <property type="term" value="F:hyaluronic acid binding"/>
    <property type="evidence" value="ECO:0007669"/>
    <property type="project" value="InterPro"/>
</dbReference>
<keyword evidence="3" id="KW-0812">Transmembrane</keyword>